<evidence type="ECO:0000256" key="5">
    <source>
        <dbReference type="ARBA" id="ARBA00023002"/>
    </source>
</evidence>
<dbReference type="Gene3D" id="3.40.50.10380">
    <property type="entry name" value="Malic enzyme, N-terminal domain"/>
    <property type="match status" value="1"/>
</dbReference>
<feature type="domain" description="Malic enzyme N-terminal" evidence="14">
    <location>
        <begin position="75"/>
        <end position="255"/>
    </location>
</feature>
<dbReference type="GO" id="GO:0006108">
    <property type="term" value="P:malate metabolic process"/>
    <property type="evidence" value="ECO:0007669"/>
    <property type="project" value="TreeGrafter"/>
</dbReference>
<dbReference type="Pfam" id="PF03949">
    <property type="entry name" value="Malic_M"/>
    <property type="match status" value="1"/>
</dbReference>
<feature type="binding site" evidence="11">
    <location>
        <position position="241"/>
    </location>
    <ligand>
        <name>a divalent metal cation</name>
        <dbReference type="ChEBI" id="CHEBI:60240"/>
    </ligand>
</feature>
<evidence type="ECO:0000256" key="8">
    <source>
        <dbReference type="ARBA" id="ARBA00052591"/>
    </source>
</evidence>
<evidence type="ECO:0000256" key="6">
    <source>
        <dbReference type="ARBA" id="ARBA00023027"/>
    </source>
</evidence>
<feature type="binding site" evidence="11">
    <location>
        <position position="264"/>
    </location>
    <ligand>
        <name>a divalent metal cation</name>
        <dbReference type="ChEBI" id="CHEBI:60240"/>
    </ligand>
</feature>
<sequence>MKNPLYIPYAGPNLLETPLLNKGNAFTREERAMFNLTGLLPPRYETIEEQVQRCYMQYSSFDTALNKHIYLRAIQDNNETLFYRLLQDNLEEMMPIIYTPTVGDACEQFSDIYRSSRGLFVSYEERDQIDDILRNATKRKVKVIVVTDGERILGLGDQGIGGMGIPIGKLSLYTACGGISPAYTLPVCLDVGTNNEKLLNDPMYMGARHKRIDQESYDAFIEKFMLAVRRRWPEAMIQFEDFAQPNAMPILQKYRDDFCCFNDDIQGTAAVTVGTLLAACKAKGVQLKDQRVAFVGAGSAGCGIAEQVIAQMVAEGLSDAEARQRIYMVDRFGLLTEGMEGLRDFQTALIQPQAQLKDWQHSGNYPSLLDVMHCAKPTVLIGVSGQPGLFTEQVIRAMHSYTAQPIIFPLSNPSRQIEAHPAHVIEWTEGNAIVATGSPYEPIKFNGNEYPIAQCNNSYIFPGIGLGVLAVKSRVISDAMLIAASNTLAEASPRASDVNAPLLPPLTDIGELSKRIAFAVGKVAQDEGNALEISDDTLTQRINAHFWSPEYRHYKRISI</sequence>
<feature type="domain" description="Malic enzyme NAD-binding" evidence="13">
    <location>
        <begin position="265"/>
        <end position="525"/>
    </location>
</feature>
<evidence type="ECO:0000256" key="4">
    <source>
        <dbReference type="ARBA" id="ARBA00022723"/>
    </source>
</evidence>
<keyword evidence="4 11" id="KW-0479">Metal-binding</keyword>
<name>A0A6S6WPY0_9GAMM</name>
<keyword evidence="16" id="KW-1185">Reference proteome</keyword>
<evidence type="ECO:0000256" key="7">
    <source>
        <dbReference type="ARBA" id="ARBA00050168"/>
    </source>
</evidence>
<dbReference type="PRINTS" id="PR00072">
    <property type="entry name" value="MALOXRDTASE"/>
</dbReference>
<keyword evidence="6" id="KW-0520">NAD</keyword>
<accession>A0A6S6WPY0</accession>
<dbReference type="PIRSF" id="PIRSF000106">
    <property type="entry name" value="ME"/>
    <property type="match status" value="1"/>
</dbReference>
<dbReference type="PROSITE" id="PS00331">
    <property type="entry name" value="MALIC_ENZYMES"/>
    <property type="match status" value="1"/>
</dbReference>
<dbReference type="GO" id="GO:0004470">
    <property type="term" value="F:malic enzyme activity"/>
    <property type="evidence" value="ECO:0007669"/>
    <property type="project" value="InterPro"/>
</dbReference>
<dbReference type="SUPFAM" id="SSF53223">
    <property type="entry name" value="Aminoacid dehydrogenase-like, N-terminal domain"/>
    <property type="match status" value="1"/>
</dbReference>
<evidence type="ECO:0000256" key="2">
    <source>
        <dbReference type="ARBA" id="ARBA00008785"/>
    </source>
</evidence>
<comment type="similarity">
    <text evidence="2 12">Belongs to the malic enzymes family.</text>
</comment>
<dbReference type="Gene3D" id="3.40.50.720">
    <property type="entry name" value="NAD(P)-binding Rossmann-like Domain"/>
    <property type="match status" value="1"/>
</dbReference>
<dbReference type="InterPro" id="IPR037062">
    <property type="entry name" value="Malic_N_dom_sf"/>
</dbReference>
<proteinExistence type="inferred from homology"/>
<evidence type="ECO:0000259" key="14">
    <source>
        <dbReference type="SMART" id="SM01274"/>
    </source>
</evidence>
<dbReference type="NCBIfam" id="NF010052">
    <property type="entry name" value="PRK13529.1"/>
    <property type="match status" value="1"/>
</dbReference>
<comment type="cofactor">
    <cofactor evidence="11">
        <name>Mg(2+)</name>
        <dbReference type="ChEBI" id="CHEBI:18420"/>
    </cofactor>
    <cofactor evidence="11">
        <name>Mn(2+)</name>
        <dbReference type="ChEBI" id="CHEBI:29035"/>
    </cofactor>
    <text evidence="11">Divalent metal cations. Prefers magnesium or manganese.</text>
</comment>
<feature type="binding site" evidence="10">
    <location>
        <position position="456"/>
    </location>
    <ligand>
        <name>(S)-malate</name>
        <dbReference type="ChEBI" id="CHEBI:15589"/>
    </ligand>
</feature>
<dbReference type="InterPro" id="IPR046346">
    <property type="entry name" value="Aminoacid_DH-like_N_sf"/>
</dbReference>
<dbReference type="FunFam" id="3.40.50.720:FF:000055">
    <property type="entry name" value="NAD-dependent malic enzyme"/>
    <property type="match status" value="1"/>
</dbReference>
<comment type="cofactor">
    <cofactor evidence="1">
        <name>Mn(2+)</name>
        <dbReference type="ChEBI" id="CHEBI:29035"/>
    </cofactor>
</comment>
<protein>
    <recommendedName>
        <fullName evidence="3">malate dehydrogenase (oxaloacetate-decarboxylating)</fullName>
        <ecNumber evidence="3">1.1.1.38</ecNumber>
    </recommendedName>
</protein>
<evidence type="ECO:0000256" key="3">
    <source>
        <dbReference type="ARBA" id="ARBA00013003"/>
    </source>
</evidence>
<feature type="binding site" evidence="11">
    <location>
        <position position="240"/>
    </location>
    <ligand>
        <name>a divalent metal cation</name>
        <dbReference type="ChEBI" id="CHEBI:60240"/>
    </ligand>
</feature>
<dbReference type="InterPro" id="IPR001891">
    <property type="entry name" value="Malic_OxRdtase"/>
</dbReference>
<dbReference type="Pfam" id="PF00390">
    <property type="entry name" value="malic"/>
    <property type="match status" value="1"/>
</dbReference>
<dbReference type="PANTHER" id="PTHR23406">
    <property type="entry name" value="MALIC ENZYME-RELATED"/>
    <property type="match status" value="1"/>
</dbReference>
<dbReference type="AlphaFoldDB" id="A0A6S6WPY0"/>
<feature type="active site" description="Proton donor" evidence="9">
    <location>
        <position position="98"/>
    </location>
</feature>
<evidence type="ECO:0000259" key="13">
    <source>
        <dbReference type="SMART" id="SM00919"/>
    </source>
</evidence>
<dbReference type="Proteomes" id="UP000481517">
    <property type="component" value="Unassembled WGS sequence"/>
</dbReference>
<dbReference type="InterPro" id="IPR012302">
    <property type="entry name" value="Malic_NAD-bd"/>
</dbReference>
<dbReference type="SMART" id="SM01274">
    <property type="entry name" value="malic"/>
    <property type="match status" value="1"/>
</dbReference>
<gene>
    <name evidence="15" type="primary">maeA</name>
    <name evidence="15" type="ORF">PSI9734_02097</name>
</gene>
<dbReference type="SUPFAM" id="SSF51735">
    <property type="entry name" value="NAD(P)-binding Rossmann-fold domains"/>
    <property type="match status" value="1"/>
</dbReference>
<dbReference type="EMBL" id="CADCXY010000006">
    <property type="protein sequence ID" value="CAB0151729.1"/>
    <property type="molecule type" value="Genomic_DNA"/>
</dbReference>
<evidence type="ECO:0000313" key="16">
    <source>
        <dbReference type="Proteomes" id="UP000481517"/>
    </source>
</evidence>
<organism evidence="15 16">
    <name type="scientific">Pseudidiomarina piscicola</name>
    <dbReference type="NCBI Taxonomy" id="2614830"/>
    <lineage>
        <taxon>Bacteria</taxon>
        <taxon>Pseudomonadati</taxon>
        <taxon>Pseudomonadota</taxon>
        <taxon>Gammaproteobacteria</taxon>
        <taxon>Alteromonadales</taxon>
        <taxon>Idiomarinaceae</taxon>
        <taxon>Pseudidiomarina</taxon>
    </lineage>
</organism>
<dbReference type="GO" id="GO:0046872">
    <property type="term" value="F:metal ion binding"/>
    <property type="evidence" value="ECO:0007669"/>
    <property type="project" value="UniProtKB-KW"/>
</dbReference>
<dbReference type="RefSeq" id="WP_173921093.1">
    <property type="nucleotide sequence ID" value="NZ_CADCXY010000006.1"/>
</dbReference>
<feature type="binding site" evidence="10">
    <location>
        <position position="412"/>
    </location>
    <ligand>
        <name>(S)-malate</name>
        <dbReference type="ChEBI" id="CHEBI:15589"/>
    </ligand>
</feature>
<dbReference type="GO" id="GO:0005829">
    <property type="term" value="C:cytosol"/>
    <property type="evidence" value="ECO:0007669"/>
    <property type="project" value="TreeGrafter"/>
</dbReference>
<feature type="active site" description="Proton acceptor" evidence="9">
    <location>
        <position position="169"/>
    </location>
</feature>
<dbReference type="GO" id="GO:0051287">
    <property type="term" value="F:NAD binding"/>
    <property type="evidence" value="ECO:0007669"/>
    <property type="project" value="InterPro"/>
</dbReference>
<evidence type="ECO:0000256" key="12">
    <source>
        <dbReference type="RuleBase" id="RU003427"/>
    </source>
</evidence>
<evidence type="ECO:0000256" key="11">
    <source>
        <dbReference type="PIRSR" id="PIRSR000106-3"/>
    </source>
</evidence>
<comment type="catalytic activity">
    <reaction evidence="8">
        <text>(S)-malate + NAD(+) = pyruvate + CO2 + NADH</text>
        <dbReference type="Rhea" id="RHEA:12653"/>
        <dbReference type="ChEBI" id="CHEBI:15361"/>
        <dbReference type="ChEBI" id="CHEBI:15589"/>
        <dbReference type="ChEBI" id="CHEBI:16526"/>
        <dbReference type="ChEBI" id="CHEBI:57540"/>
        <dbReference type="ChEBI" id="CHEBI:57945"/>
        <dbReference type="EC" id="1.1.1.38"/>
    </reaction>
</comment>
<evidence type="ECO:0000313" key="15">
    <source>
        <dbReference type="EMBL" id="CAB0151729.1"/>
    </source>
</evidence>
<comment type="catalytic activity">
    <reaction evidence="7">
        <text>oxaloacetate + H(+) = pyruvate + CO2</text>
        <dbReference type="Rhea" id="RHEA:15641"/>
        <dbReference type="ChEBI" id="CHEBI:15361"/>
        <dbReference type="ChEBI" id="CHEBI:15378"/>
        <dbReference type="ChEBI" id="CHEBI:16452"/>
        <dbReference type="ChEBI" id="CHEBI:16526"/>
        <dbReference type="EC" id="1.1.1.38"/>
    </reaction>
</comment>
<evidence type="ECO:0000256" key="9">
    <source>
        <dbReference type="PIRSR" id="PIRSR000106-1"/>
    </source>
</evidence>
<feature type="binding site" evidence="10">
    <location>
        <position position="151"/>
    </location>
    <ligand>
        <name>(S)-malate</name>
        <dbReference type="ChEBI" id="CHEBI:15589"/>
    </ligand>
</feature>
<keyword evidence="5 15" id="KW-0560">Oxidoreductase</keyword>
<evidence type="ECO:0000256" key="1">
    <source>
        <dbReference type="ARBA" id="ARBA00001936"/>
    </source>
</evidence>
<reference evidence="15 16" key="1">
    <citation type="submission" date="2020-02" db="EMBL/GenBank/DDBJ databases">
        <authorList>
            <person name="Rodrigo-Torres L."/>
            <person name="Arahal R. D."/>
            <person name="Lucena T."/>
        </authorList>
    </citation>
    <scope>NUCLEOTIDE SEQUENCE [LARGE SCALE GENOMIC DNA]</scope>
    <source>
        <strain evidence="15 16">CECT 9734</strain>
    </source>
</reference>
<dbReference type="InterPro" id="IPR036291">
    <property type="entry name" value="NAD(P)-bd_dom_sf"/>
</dbReference>
<dbReference type="GO" id="GO:0016616">
    <property type="term" value="F:oxidoreductase activity, acting on the CH-OH group of donors, NAD or NADP as acceptor"/>
    <property type="evidence" value="ECO:0007669"/>
    <property type="project" value="InterPro"/>
</dbReference>
<dbReference type="InterPro" id="IPR015884">
    <property type="entry name" value="Malic_enzyme_CS"/>
</dbReference>
<dbReference type="SMART" id="SM00919">
    <property type="entry name" value="Malic_M"/>
    <property type="match status" value="1"/>
</dbReference>
<evidence type="ECO:0000256" key="10">
    <source>
        <dbReference type="PIRSR" id="PIRSR000106-2"/>
    </source>
</evidence>
<dbReference type="EC" id="1.1.1.38" evidence="3"/>
<dbReference type="PANTHER" id="PTHR23406:SF34">
    <property type="entry name" value="NAD-DEPENDENT MALIC ENZYME, MITOCHONDRIAL"/>
    <property type="match status" value="1"/>
</dbReference>
<dbReference type="FunFam" id="3.40.50.10380:FF:000001">
    <property type="entry name" value="NAD-dependent malic enzyme"/>
    <property type="match status" value="1"/>
</dbReference>
<dbReference type="InterPro" id="IPR012301">
    <property type="entry name" value="Malic_N_dom"/>
</dbReference>